<gene>
    <name evidence="1" type="ORF">AVEN_125544_1</name>
</gene>
<dbReference type="Proteomes" id="UP000499080">
    <property type="component" value="Unassembled WGS sequence"/>
</dbReference>
<dbReference type="EMBL" id="BGPR01237408">
    <property type="protein sequence ID" value="GBL97659.1"/>
    <property type="molecule type" value="Genomic_DNA"/>
</dbReference>
<evidence type="ECO:0000313" key="1">
    <source>
        <dbReference type="EMBL" id="GBL97659.1"/>
    </source>
</evidence>
<dbReference type="AlphaFoldDB" id="A0A4Y2C0P3"/>
<proteinExistence type="predicted"/>
<comment type="caution">
    <text evidence="1">The sequence shown here is derived from an EMBL/GenBank/DDBJ whole genome shotgun (WGS) entry which is preliminary data.</text>
</comment>
<keyword evidence="2" id="KW-1185">Reference proteome</keyword>
<protein>
    <submittedName>
        <fullName evidence="1">Uncharacterized protein</fullName>
    </submittedName>
</protein>
<evidence type="ECO:0000313" key="2">
    <source>
        <dbReference type="Proteomes" id="UP000499080"/>
    </source>
</evidence>
<organism evidence="1 2">
    <name type="scientific">Araneus ventricosus</name>
    <name type="common">Orbweaver spider</name>
    <name type="synonym">Epeira ventricosa</name>
    <dbReference type="NCBI Taxonomy" id="182803"/>
    <lineage>
        <taxon>Eukaryota</taxon>
        <taxon>Metazoa</taxon>
        <taxon>Ecdysozoa</taxon>
        <taxon>Arthropoda</taxon>
        <taxon>Chelicerata</taxon>
        <taxon>Arachnida</taxon>
        <taxon>Araneae</taxon>
        <taxon>Araneomorphae</taxon>
        <taxon>Entelegynae</taxon>
        <taxon>Araneoidea</taxon>
        <taxon>Araneidae</taxon>
        <taxon>Araneus</taxon>
    </lineage>
</organism>
<name>A0A4Y2C0P3_ARAVE</name>
<accession>A0A4Y2C0P3</accession>
<sequence>MHVESDVVVRRFLRWFSTEAWRNGYQLRCRPRHLTTWYKCSHGGVVRKRGEVGTNSGVVVVIGPRGTNVLTVVWHRSVERWVPAQMSTSSSDHVQNDEVRPIITLVQWRGDQGGGQGYINAPTSMGSKYSYVNAIFKAKYDDGVQK</sequence>
<reference evidence="1 2" key="1">
    <citation type="journal article" date="2019" name="Sci. Rep.">
        <title>Orb-weaving spider Araneus ventricosus genome elucidates the spidroin gene catalogue.</title>
        <authorList>
            <person name="Kono N."/>
            <person name="Nakamura H."/>
            <person name="Ohtoshi R."/>
            <person name="Moran D.A.P."/>
            <person name="Shinohara A."/>
            <person name="Yoshida Y."/>
            <person name="Fujiwara M."/>
            <person name="Mori M."/>
            <person name="Tomita M."/>
            <person name="Arakawa K."/>
        </authorList>
    </citation>
    <scope>NUCLEOTIDE SEQUENCE [LARGE SCALE GENOMIC DNA]</scope>
</reference>